<proteinExistence type="predicted"/>
<feature type="domain" description="TIL" evidence="1">
    <location>
        <begin position="2"/>
        <end position="49"/>
    </location>
</feature>
<evidence type="ECO:0000313" key="3">
    <source>
        <dbReference type="Proteomes" id="UP000886611"/>
    </source>
</evidence>
<gene>
    <name evidence="2" type="primary">Vwf_0</name>
    <name evidence="2" type="ORF">GTO96_0002006</name>
</gene>
<protein>
    <submittedName>
        <fullName evidence="2">VWF factor</fullName>
    </submittedName>
</protein>
<dbReference type="CDD" id="cd19941">
    <property type="entry name" value="TIL"/>
    <property type="match status" value="1"/>
</dbReference>
<dbReference type="Pfam" id="PF01826">
    <property type="entry name" value="TIL"/>
    <property type="match status" value="1"/>
</dbReference>
<dbReference type="AlphaFoldDB" id="A0A8X7X7V9"/>
<evidence type="ECO:0000259" key="1">
    <source>
        <dbReference type="Pfam" id="PF01826"/>
    </source>
</evidence>
<dbReference type="InterPro" id="IPR036084">
    <property type="entry name" value="Ser_inhib-like_sf"/>
</dbReference>
<dbReference type="SUPFAM" id="SSF57567">
    <property type="entry name" value="Serine protease inhibitors"/>
    <property type="match status" value="1"/>
</dbReference>
<dbReference type="EMBL" id="JAATIS010004040">
    <property type="protein sequence ID" value="KAG2462549.1"/>
    <property type="molecule type" value="Genomic_DNA"/>
</dbReference>
<comment type="caution">
    <text evidence="2">The sequence shown here is derived from an EMBL/GenBank/DDBJ whole genome shotgun (WGS) entry which is preliminary data.</text>
</comment>
<sequence>MEYGACVSSCHRSCRSLSAPDVCSQECAEGCVCPDGTFYSSVSRRCVTRVCKEGLMILENPRPGKSLVRIDGNCEVCFISIFDVRFQFSVFFHSPMNGV</sequence>
<feature type="non-terminal residue" evidence="2">
    <location>
        <position position="99"/>
    </location>
</feature>
<accession>A0A8X7X7V9</accession>
<dbReference type="Gene3D" id="2.10.25.10">
    <property type="entry name" value="Laminin"/>
    <property type="match status" value="1"/>
</dbReference>
<reference evidence="2 3" key="1">
    <citation type="journal article" date="2021" name="Cell">
        <title>Tracing the genetic footprints of vertebrate landing in non-teleost ray-finned fishes.</title>
        <authorList>
            <person name="Bi X."/>
            <person name="Wang K."/>
            <person name="Yang L."/>
            <person name="Pan H."/>
            <person name="Jiang H."/>
            <person name="Wei Q."/>
            <person name="Fang M."/>
            <person name="Yu H."/>
            <person name="Zhu C."/>
            <person name="Cai Y."/>
            <person name="He Y."/>
            <person name="Gan X."/>
            <person name="Zeng H."/>
            <person name="Yu D."/>
            <person name="Zhu Y."/>
            <person name="Jiang H."/>
            <person name="Qiu Q."/>
            <person name="Yang H."/>
            <person name="Zhang Y.E."/>
            <person name="Wang W."/>
            <person name="Zhu M."/>
            <person name="He S."/>
            <person name="Zhang G."/>
        </authorList>
    </citation>
    <scope>NUCLEOTIDE SEQUENCE [LARGE SCALE GENOMIC DNA]</scope>
    <source>
        <strain evidence="2">Bchr_013</strain>
    </source>
</reference>
<keyword evidence="3" id="KW-1185">Reference proteome</keyword>
<evidence type="ECO:0000313" key="2">
    <source>
        <dbReference type="EMBL" id="KAG2462549.1"/>
    </source>
</evidence>
<name>A0A8X7X7V9_POLSE</name>
<dbReference type="InterPro" id="IPR002919">
    <property type="entry name" value="TIL_dom"/>
</dbReference>
<organism evidence="2 3">
    <name type="scientific">Polypterus senegalus</name>
    <name type="common">Senegal bichir</name>
    <dbReference type="NCBI Taxonomy" id="55291"/>
    <lineage>
        <taxon>Eukaryota</taxon>
        <taxon>Metazoa</taxon>
        <taxon>Chordata</taxon>
        <taxon>Craniata</taxon>
        <taxon>Vertebrata</taxon>
        <taxon>Euteleostomi</taxon>
        <taxon>Actinopterygii</taxon>
        <taxon>Polypteriformes</taxon>
        <taxon>Polypteridae</taxon>
        <taxon>Polypterus</taxon>
    </lineage>
</organism>
<dbReference type="Proteomes" id="UP000886611">
    <property type="component" value="Unassembled WGS sequence"/>
</dbReference>
<feature type="non-terminal residue" evidence="2">
    <location>
        <position position="1"/>
    </location>
</feature>